<dbReference type="EMBL" id="NGJS01000003">
    <property type="protein sequence ID" value="RST99838.1"/>
    <property type="molecule type" value="Genomic_DNA"/>
</dbReference>
<name>A0A430A0I1_9ENTE</name>
<dbReference type="PANTHER" id="PTHR42932:SF1">
    <property type="entry name" value="GENERAL STRESS PROTEIN 20U"/>
    <property type="match status" value="1"/>
</dbReference>
<feature type="domain" description="Ferritin/DPS" evidence="3">
    <location>
        <begin position="10"/>
        <end position="148"/>
    </location>
</feature>
<dbReference type="AlphaFoldDB" id="A0A430A0I1"/>
<sequence length="155" mass="17998">MSNEKTKVILNQAVADLSQFSVVIHQTHWYMRGQGFLTNHPKMDDYMDDINDRVDIMAERLITVGGNPFSTLEEFAKNTKIKDEQGTYEKSMTERFEILLSGYHYLRNLCAEGIEITEEENDLVTQDIFIDMKGDFEKTIWMLHAELGTKPELNQ</sequence>
<evidence type="ECO:0000259" key="3">
    <source>
        <dbReference type="Pfam" id="PF00210"/>
    </source>
</evidence>
<dbReference type="PRINTS" id="PR01346">
    <property type="entry name" value="HELNAPAPROT"/>
</dbReference>
<dbReference type="PANTHER" id="PTHR42932">
    <property type="entry name" value="GENERAL STRESS PROTEIN 20U"/>
    <property type="match status" value="1"/>
</dbReference>
<dbReference type="Gene3D" id="1.20.1260.10">
    <property type="match status" value="1"/>
</dbReference>
<keyword evidence="5" id="KW-1185">Reference proteome</keyword>
<dbReference type="InterPro" id="IPR002177">
    <property type="entry name" value="DPS_DNA-bd"/>
</dbReference>
<accession>A0A430A0I1</accession>
<dbReference type="Proteomes" id="UP000287857">
    <property type="component" value="Unassembled WGS sequence"/>
</dbReference>
<protein>
    <submittedName>
        <fullName evidence="4">DNA starvation/stationary phase protection protein</fullName>
    </submittedName>
</protein>
<dbReference type="CDD" id="cd01043">
    <property type="entry name" value="DPS"/>
    <property type="match status" value="1"/>
</dbReference>
<gene>
    <name evidence="4" type="ORF">CBF37_03700</name>
</gene>
<evidence type="ECO:0000313" key="5">
    <source>
        <dbReference type="Proteomes" id="UP000287857"/>
    </source>
</evidence>
<organism evidence="4 5">
    <name type="scientific">Vagococcus vulneris</name>
    <dbReference type="NCBI Taxonomy" id="1977869"/>
    <lineage>
        <taxon>Bacteria</taxon>
        <taxon>Bacillati</taxon>
        <taxon>Bacillota</taxon>
        <taxon>Bacilli</taxon>
        <taxon>Lactobacillales</taxon>
        <taxon>Enterococcaceae</taxon>
        <taxon>Vagococcus</taxon>
    </lineage>
</organism>
<dbReference type="InterPro" id="IPR012347">
    <property type="entry name" value="Ferritin-like"/>
</dbReference>
<evidence type="ECO:0000256" key="2">
    <source>
        <dbReference type="RuleBase" id="RU003875"/>
    </source>
</evidence>
<dbReference type="GO" id="GO:0008199">
    <property type="term" value="F:ferric iron binding"/>
    <property type="evidence" value="ECO:0007669"/>
    <property type="project" value="InterPro"/>
</dbReference>
<dbReference type="RefSeq" id="WP_125983370.1">
    <property type="nucleotide sequence ID" value="NZ_NGJS01000003.1"/>
</dbReference>
<comment type="similarity">
    <text evidence="1 2">Belongs to the Dps family.</text>
</comment>
<evidence type="ECO:0000313" key="4">
    <source>
        <dbReference type="EMBL" id="RST99838.1"/>
    </source>
</evidence>
<dbReference type="OrthoDB" id="9797023at2"/>
<proteinExistence type="inferred from homology"/>
<evidence type="ECO:0000256" key="1">
    <source>
        <dbReference type="ARBA" id="ARBA00009497"/>
    </source>
</evidence>
<dbReference type="InterPro" id="IPR008331">
    <property type="entry name" value="Ferritin_DPS_dom"/>
</dbReference>
<comment type="caution">
    <text evidence="4">The sequence shown here is derived from an EMBL/GenBank/DDBJ whole genome shotgun (WGS) entry which is preliminary data.</text>
</comment>
<dbReference type="SUPFAM" id="SSF47240">
    <property type="entry name" value="Ferritin-like"/>
    <property type="match status" value="1"/>
</dbReference>
<reference evidence="4 5" key="1">
    <citation type="submission" date="2017-05" db="EMBL/GenBank/DDBJ databases">
        <title>Vagococcus spp. assemblies.</title>
        <authorList>
            <person name="Gulvik C.A."/>
        </authorList>
    </citation>
    <scope>NUCLEOTIDE SEQUENCE [LARGE SCALE GENOMIC DNA]</scope>
    <source>
        <strain evidence="4 5">SS1995</strain>
    </source>
</reference>
<dbReference type="Pfam" id="PF00210">
    <property type="entry name" value="Ferritin"/>
    <property type="match status" value="1"/>
</dbReference>
<dbReference type="InterPro" id="IPR009078">
    <property type="entry name" value="Ferritin-like_SF"/>
</dbReference>
<dbReference type="PIRSF" id="PIRSF005900">
    <property type="entry name" value="Dps"/>
    <property type="match status" value="1"/>
</dbReference>